<dbReference type="SUPFAM" id="SSF53335">
    <property type="entry name" value="S-adenosyl-L-methionine-dependent methyltransferases"/>
    <property type="match status" value="1"/>
</dbReference>
<gene>
    <name evidence="3" type="ORF">M409DRAFT_55071</name>
</gene>
<dbReference type="SUPFAM" id="SSF56059">
    <property type="entry name" value="Glutathione synthetase ATP-binding domain-like"/>
    <property type="match status" value="1"/>
</dbReference>
<dbReference type="Pfam" id="PF13649">
    <property type="entry name" value="Methyltransf_25"/>
    <property type="match status" value="1"/>
</dbReference>
<dbReference type="InterPro" id="IPR029063">
    <property type="entry name" value="SAM-dependent_MTases_sf"/>
</dbReference>
<protein>
    <recommendedName>
        <fullName evidence="5">ATP-grasp domain-containing protein</fullName>
    </recommendedName>
</protein>
<evidence type="ECO:0008006" key="5">
    <source>
        <dbReference type="Google" id="ProtNLM"/>
    </source>
</evidence>
<reference evidence="3" key="1">
    <citation type="journal article" date="2020" name="Stud. Mycol.">
        <title>101 Dothideomycetes genomes: a test case for predicting lifestyles and emergence of pathogens.</title>
        <authorList>
            <person name="Haridas S."/>
            <person name="Albert R."/>
            <person name="Binder M."/>
            <person name="Bloem J."/>
            <person name="Labutti K."/>
            <person name="Salamov A."/>
            <person name="Andreopoulos B."/>
            <person name="Baker S."/>
            <person name="Barry K."/>
            <person name="Bills G."/>
            <person name="Bluhm B."/>
            <person name="Cannon C."/>
            <person name="Castanera R."/>
            <person name="Culley D."/>
            <person name="Daum C."/>
            <person name="Ezra D."/>
            <person name="Gonzalez J."/>
            <person name="Henrissat B."/>
            <person name="Kuo A."/>
            <person name="Liang C."/>
            <person name="Lipzen A."/>
            <person name="Lutzoni F."/>
            <person name="Magnuson J."/>
            <person name="Mondo S."/>
            <person name="Nolan M."/>
            <person name="Ohm R."/>
            <person name="Pangilinan J."/>
            <person name="Park H.-J."/>
            <person name="Ramirez L."/>
            <person name="Alfaro M."/>
            <person name="Sun H."/>
            <person name="Tritt A."/>
            <person name="Yoshinaga Y."/>
            <person name="Zwiers L.-H."/>
            <person name="Turgeon B."/>
            <person name="Goodwin S."/>
            <person name="Spatafora J."/>
            <person name="Crous P."/>
            <person name="Grigoriev I."/>
        </authorList>
    </citation>
    <scope>NUCLEOTIDE SEQUENCE</scope>
    <source>
        <strain evidence="3">ATCC 36951</strain>
    </source>
</reference>
<feature type="domain" description="Methyltransferase" evidence="2">
    <location>
        <begin position="365"/>
        <end position="454"/>
    </location>
</feature>
<dbReference type="RefSeq" id="XP_033667095.1">
    <property type="nucleotide sequence ID" value="XM_033812904.1"/>
</dbReference>
<proteinExistence type="predicted"/>
<accession>A0A6A6CLA9</accession>
<evidence type="ECO:0000313" key="4">
    <source>
        <dbReference type="Proteomes" id="UP000799537"/>
    </source>
</evidence>
<dbReference type="AlphaFoldDB" id="A0A6A6CLA9"/>
<feature type="domain" description="D-alanine--D-alanine ligase C-terminal" evidence="1">
    <location>
        <begin position="123"/>
        <end position="279"/>
    </location>
</feature>
<dbReference type="InterPro" id="IPR011095">
    <property type="entry name" value="Dala_Dala_lig_C"/>
</dbReference>
<evidence type="ECO:0000259" key="1">
    <source>
        <dbReference type="Pfam" id="PF07478"/>
    </source>
</evidence>
<dbReference type="Proteomes" id="UP000799537">
    <property type="component" value="Unassembled WGS sequence"/>
</dbReference>
<dbReference type="Gene3D" id="3.40.50.150">
    <property type="entry name" value="Vaccinia Virus protein VP39"/>
    <property type="match status" value="1"/>
</dbReference>
<name>A0A6A6CLA9_ZASCE</name>
<dbReference type="GO" id="GO:0008716">
    <property type="term" value="F:D-alanine-D-alanine ligase activity"/>
    <property type="evidence" value="ECO:0007669"/>
    <property type="project" value="InterPro"/>
</dbReference>
<dbReference type="Pfam" id="PF07478">
    <property type="entry name" value="Dala_Dala_lig_C"/>
    <property type="match status" value="1"/>
</dbReference>
<dbReference type="GeneID" id="54566176"/>
<dbReference type="PANTHER" id="PTHR23132">
    <property type="entry name" value="D-ALANINE--D-ALANINE LIGASE"/>
    <property type="match status" value="1"/>
</dbReference>
<dbReference type="PANTHER" id="PTHR23132:SF23">
    <property type="entry name" value="D-ALANINE--D-ALANINE LIGASE B"/>
    <property type="match status" value="1"/>
</dbReference>
<evidence type="ECO:0000313" key="3">
    <source>
        <dbReference type="EMBL" id="KAF2166206.1"/>
    </source>
</evidence>
<evidence type="ECO:0000259" key="2">
    <source>
        <dbReference type="Pfam" id="PF13649"/>
    </source>
</evidence>
<dbReference type="InterPro" id="IPR041698">
    <property type="entry name" value="Methyltransf_25"/>
</dbReference>
<dbReference type="Gene3D" id="3.30.470.20">
    <property type="entry name" value="ATP-grasp fold, B domain"/>
    <property type="match status" value="1"/>
</dbReference>
<organism evidence="3 4">
    <name type="scientific">Zasmidium cellare ATCC 36951</name>
    <dbReference type="NCBI Taxonomy" id="1080233"/>
    <lineage>
        <taxon>Eukaryota</taxon>
        <taxon>Fungi</taxon>
        <taxon>Dikarya</taxon>
        <taxon>Ascomycota</taxon>
        <taxon>Pezizomycotina</taxon>
        <taxon>Dothideomycetes</taxon>
        <taxon>Dothideomycetidae</taxon>
        <taxon>Mycosphaerellales</taxon>
        <taxon>Mycosphaerellaceae</taxon>
        <taxon>Zasmidium</taxon>
    </lineage>
</organism>
<keyword evidence="4" id="KW-1185">Reference proteome</keyword>
<dbReference type="EMBL" id="ML993597">
    <property type="protein sequence ID" value="KAF2166206.1"/>
    <property type="molecule type" value="Genomic_DNA"/>
</dbReference>
<dbReference type="CDD" id="cd02440">
    <property type="entry name" value="AdoMet_MTases"/>
    <property type="match status" value="1"/>
</dbReference>
<sequence>MKICLVNSSYQGTNSPFEKYDKLPDHSRYIPKSRHEFVTRWVTKTNAKAEIDEICKEPFDMFLNYMWGIESDVVAGVEATKYLESKGVPVLMNPSWFLVKDKLDLQHAAMKVGFSIPRDTPGRYPKIVKYADGCGSLKLDYNSICHTQDEVQKRIAYLKGDNKTFDVMVQDYIIGTECSAMVIEMGDTVAGLNPLRYVFPTDMSPEKEFLTWHNKFEACENGTIQYALVEGEDAENLKNGAIDAFKALGLIRGGCWARVDMRLERDTGDVYVIEVNSLPVVFYPVGNKLSDDLVIEHTFPGGHGALMDVMLATKVLQQRKNQAQCQRATALFDRMAPGYNDVWQKTGLREFQILFAAHYDFSGSVLDLGCGTGAFGKILDEQGIRPKIHGIDISPGMLKQPWVKQYYQQPVRIGPLEELVKPQTADEVDHIVCFGVLNFLDPIFFKAVFAKMFMLARRSITVNIDDLTPDFVRLNAAKHGKLLSVNHVRTVQDFGVPNGWRLVYKKCGKMFTSPSMGPDVYGYGMRFERV</sequence>
<dbReference type="OrthoDB" id="66144at2759"/>